<dbReference type="Gene3D" id="1.10.101.10">
    <property type="entry name" value="PGBD-like superfamily/PGBD"/>
    <property type="match status" value="1"/>
</dbReference>
<feature type="transmembrane region" description="Helical" evidence="2">
    <location>
        <begin position="31"/>
        <end position="51"/>
    </location>
</feature>
<keyword evidence="4" id="KW-1185">Reference proteome</keyword>
<keyword evidence="2" id="KW-1133">Transmembrane helix</keyword>
<evidence type="ECO:0000256" key="2">
    <source>
        <dbReference type="SAM" id="Phobius"/>
    </source>
</evidence>
<dbReference type="Proteomes" id="UP001170379">
    <property type="component" value="Unassembled WGS sequence"/>
</dbReference>
<proteinExistence type="predicted"/>
<name>A0ABT7C4Y7_9MICO</name>
<evidence type="ECO:0000313" key="4">
    <source>
        <dbReference type="Proteomes" id="UP001170379"/>
    </source>
</evidence>
<keyword evidence="2" id="KW-0812">Transmembrane</keyword>
<dbReference type="RefSeq" id="WP_026935727.1">
    <property type="nucleotide sequence ID" value="NZ_CP028426.1"/>
</dbReference>
<sequence length="371" mass="38866">MPDVTADPTTGEGTVPAETNRRTGPRLGATLLLLCLAMSAVVASIVSFALYRPIPASLAVAEEPTEVTLIAEEMTDTRSVDLSATLGEDTSINSPATGILTSTACGAGTAIRSGTSTFVVDRTLLVNLRTETPLWRDLAFDNSGTDVAALQRELSRLGYEVTETGRFDWQTWTAWDALVESLGGDTVYGELSLAQVLWLPAIEIMSDTCAIRLGQSVAQGEALVTLANPLLRAAVKSYPADLVPGERKLIVGATDIPIDESGQITSDGLAALAETDEFKRYAQSPDDSSLQADLVLVSSVTVYPVPPAAVAMTGENTGCVLFSASEADASAEDSIPVTVVASKLGRSYITFEQTPTSEAIAARAPRGSSCS</sequence>
<keyword evidence="2" id="KW-0472">Membrane</keyword>
<organism evidence="3 4">
    <name type="scientific">Gulosibacter molinativorax</name>
    <dbReference type="NCBI Taxonomy" id="256821"/>
    <lineage>
        <taxon>Bacteria</taxon>
        <taxon>Bacillati</taxon>
        <taxon>Actinomycetota</taxon>
        <taxon>Actinomycetes</taxon>
        <taxon>Micrococcales</taxon>
        <taxon>Microbacteriaceae</taxon>
        <taxon>Gulosibacter</taxon>
    </lineage>
</organism>
<dbReference type="InterPro" id="IPR036366">
    <property type="entry name" value="PGBDSf"/>
</dbReference>
<evidence type="ECO:0000256" key="1">
    <source>
        <dbReference type="SAM" id="MobiDB-lite"/>
    </source>
</evidence>
<protein>
    <submittedName>
        <fullName evidence="3">Peptidoglycan-binding protein</fullName>
    </submittedName>
</protein>
<accession>A0ABT7C4Y7</accession>
<reference evidence="3" key="2">
    <citation type="journal article" date="2022" name="Sci. Rep.">
        <title>In silico prediction of the enzymes involved in the degradation of the herbicide molinate by Gulosibacter molinativorax ON4T.</title>
        <authorList>
            <person name="Lopes A.R."/>
            <person name="Bunin E."/>
            <person name="Viana A.T."/>
            <person name="Froufe H."/>
            <person name="Munoz-Merida A."/>
            <person name="Pinho D."/>
            <person name="Figueiredo J."/>
            <person name="Barroso C."/>
            <person name="Vaz-Moreira I."/>
            <person name="Bellanger X."/>
            <person name="Egas C."/>
            <person name="Nunes O.C."/>
        </authorList>
    </citation>
    <scope>NUCLEOTIDE SEQUENCE</scope>
    <source>
        <strain evidence="3">ON4</strain>
    </source>
</reference>
<comment type="caution">
    <text evidence="3">The sequence shown here is derived from an EMBL/GenBank/DDBJ whole genome shotgun (WGS) entry which is preliminary data.</text>
</comment>
<gene>
    <name evidence="3" type="ORF">C7K25_02515</name>
</gene>
<reference evidence="3" key="1">
    <citation type="submission" date="2018-03" db="EMBL/GenBank/DDBJ databases">
        <authorList>
            <person name="Nunes O.C."/>
            <person name="Lopes A.R."/>
            <person name="Froufe H."/>
            <person name="Munoz-Merida A."/>
            <person name="Barroso C."/>
            <person name="Egas C."/>
        </authorList>
    </citation>
    <scope>NUCLEOTIDE SEQUENCE</scope>
    <source>
        <strain evidence="3">ON4</strain>
    </source>
</reference>
<feature type="region of interest" description="Disordered" evidence="1">
    <location>
        <begin position="1"/>
        <end position="22"/>
    </location>
</feature>
<evidence type="ECO:0000313" key="3">
    <source>
        <dbReference type="EMBL" id="MDJ1370255.1"/>
    </source>
</evidence>
<dbReference type="EMBL" id="PXVD01000003">
    <property type="protein sequence ID" value="MDJ1370255.1"/>
    <property type="molecule type" value="Genomic_DNA"/>
</dbReference>